<feature type="compositionally biased region" description="Basic and acidic residues" evidence="1">
    <location>
        <begin position="488"/>
        <end position="512"/>
    </location>
</feature>
<protein>
    <submittedName>
        <fullName evidence="3">Uncharacterized protein</fullName>
    </submittedName>
</protein>
<keyword evidence="2" id="KW-0732">Signal</keyword>
<feature type="signal peptide" evidence="2">
    <location>
        <begin position="1"/>
        <end position="22"/>
    </location>
</feature>
<dbReference type="Proteomes" id="UP000824162">
    <property type="component" value="Unassembled WGS sequence"/>
</dbReference>
<evidence type="ECO:0000256" key="2">
    <source>
        <dbReference type="SAM" id="SignalP"/>
    </source>
</evidence>
<dbReference type="AlphaFoldDB" id="A0A9D1TM16"/>
<evidence type="ECO:0000313" key="4">
    <source>
        <dbReference type="Proteomes" id="UP000824162"/>
    </source>
</evidence>
<evidence type="ECO:0000256" key="1">
    <source>
        <dbReference type="SAM" id="MobiDB-lite"/>
    </source>
</evidence>
<proteinExistence type="predicted"/>
<name>A0A9D1TM16_9FIRM</name>
<accession>A0A9D1TM16</accession>
<evidence type="ECO:0000313" key="3">
    <source>
        <dbReference type="EMBL" id="HIV86101.1"/>
    </source>
</evidence>
<dbReference type="EMBL" id="DXIJ01000100">
    <property type="protein sequence ID" value="HIV86101.1"/>
    <property type="molecule type" value="Genomic_DNA"/>
</dbReference>
<dbReference type="PROSITE" id="PS51257">
    <property type="entry name" value="PROKAR_LIPOPROTEIN"/>
    <property type="match status" value="1"/>
</dbReference>
<organism evidence="3 4">
    <name type="scientific">Candidatus Monoglobus merdigallinarum</name>
    <dbReference type="NCBI Taxonomy" id="2838698"/>
    <lineage>
        <taxon>Bacteria</taxon>
        <taxon>Bacillati</taxon>
        <taxon>Bacillota</taxon>
        <taxon>Clostridia</taxon>
        <taxon>Monoglobales</taxon>
        <taxon>Monoglobaceae</taxon>
        <taxon>Monoglobus</taxon>
    </lineage>
</organism>
<gene>
    <name evidence="3" type="ORF">H9900_04740</name>
</gene>
<feature type="chain" id="PRO_5039066947" evidence="2">
    <location>
        <begin position="23"/>
        <end position="550"/>
    </location>
</feature>
<comment type="caution">
    <text evidence="3">The sequence shown here is derived from an EMBL/GenBank/DDBJ whole genome shotgun (WGS) entry which is preliminary data.</text>
</comment>
<reference evidence="3" key="1">
    <citation type="journal article" date="2021" name="PeerJ">
        <title>Extensive microbial diversity within the chicken gut microbiome revealed by metagenomics and culture.</title>
        <authorList>
            <person name="Gilroy R."/>
            <person name="Ravi A."/>
            <person name="Getino M."/>
            <person name="Pursley I."/>
            <person name="Horton D.L."/>
            <person name="Alikhan N.F."/>
            <person name="Baker D."/>
            <person name="Gharbi K."/>
            <person name="Hall N."/>
            <person name="Watson M."/>
            <person name="Adriaenssens E.M."/>
            <person name="Foster-Nyarko E."/>
            <person name="Jarju S."/>
            <person name="Secka A."/>
            <person name="Antonio M."/>
            <person name="Oren A."/>
            <person name="Chaudhuri R.R."/>
            <person name="La Ragione R."/>
            <person name="Hildebrand F."/>
            <person name="Pallen M.J."/>
        </authorList>
    </citation>
    <scope>NUCLEOTIDE SEQUENCE</scope>
    <source>
        <strain evidence="3">5790</strain>
    </source>
</reference>
<feature type="region of interest" description="Disordered" evidence="1">
    <location>
        <begin position="488"/>
        <end position="514"/>
    </location>
</feature>
<sequence>MIKRLCTCALTAFFLCSCSAEGGVSMFPQGTEYYYDESAPVIEFEKTRMNADGVREYYLFDDNPEHLNPRFLADGEVPSSIAHFEDLTPGIYTVFSYHHRGDSVDYQADLYYDAVFSSSTGGEFEILNLGLDHDWDWNQAWADYTGETVYMPEYIRSYSCTCNEQLQGADGICTNPECPGIIRNQSREPNTALYDNLLTVKEVFPGSPVYLSDFVTHIEKDGVNHFRYGGYNEPMWMMMRFEVKSGTVTFDTLAYTDKTAAQNNFNTLLKGAFDNEPQYKGIAECAPVVTAELEYDINDSTPAGAIPVTVKNARVPERFTIKDGVFATYVNTWREEQPIAAESDIMPLEYADDTKLQLYGAAAAGRDNIWRFDPYHTKTYGGYDAAWEKKLKEYGIAVGGDFEPNSSILEANYPKGTEVSTDEFYTYTACNLGNFGVTNVYKIRLCNSGTEERQFGLSIRSIAGQVYRYSQVDINSGAEIKSDGYIMKKFDDDPKEDPQSTSDPKARVKPPELGDDIIFGAEPGRTYEITIEITTLTGCVAPMHNNFFVN</sequence>
<reference evidence="3" key="2">
    <citation type="submission" date="2021-04" db="EMBL/GenBank/DDBJ databases">
        <authorList>
            <person name="Gilroy R."/>
        </authorList>
    </citation>
    <scope>NUCLEOTIDE SEQUENCE</scope>
    <source>
        <strain evidence="3">5790</strain>
    </source>
</reference>